<proteinExistence type="inferred from homology"/>
<evidence type="ECO:0000256" key="2">
    <source>
        <dbReference type="PIRSR" id="PIRSR000390-2"/>
    </source>
</evidence>
<dbReference type="InterPro" id="IPR015422">
    <property type="entry name" value="PyrdxlP-dep_Trfase_small"/>
</dbReference>
<sequence>MIPIAKPLISDLEKKLVMEVLDSGVIASGKYVEQFEEKFADYLKVKYAVATSSGTTALHAAIEALNLPKDSEIVTTPFTFIASSNSILYSGLNPVFVDIDEKTFNIDPNKVENAVKENPKIRAILVVHLYGLPVDMDAIMEIANRYDLKVIEDCAQAHGAEINGKKVGTIGDVATFSFYPTKNMTTSEGGMVVTNNEEIYKNTKLLINHGSPERYNHTILGYNYRMTNISAAIGLGQLERLDEFNNARIKNAMALNEGLKDIDWLVTPYTPEHYKHVYHQYTVKVLIDRDKVIQALQDNQIGYGIHYPKPLHKQKVYTDRGYAGLSLPISEKMAEQVLSLPVHPALKDEDIGTIISVLNSI</sequence>
<evidence type="ECO:0000313" key="4">
    <source>
        <dbReference type="EMBL" id="TCS83372.1"/>
    </source>
</evidence>
<evidence type="ECO:0000313" key="5">
    <source>
        <dbReference type="Proteomes" id="UP000295788"/>
    </source>
</evidence>
<dbReference type="RefSeq" id="WP_132767841.1">
    <property type="nucleotide sequence ID" value="NZ_SMAB01000005.1"/>
</dbReference>
<dbReference type="PIRSF" id="PIRSF000390">
    <property type="entry name" value="PLP_StrS"/>
    <property type="match status" value="1"/>
</dbReference>
<dbReference type="SUPFAM" id="SSF53383">
    <property type="entry name" value="PLP-dependent transferases"/>
    <property type="match status" value="1"/>
</dbReference>
<reference evidence="4 5" key="1">
    <citation type="submission" date="2019-03" db="EMBL/GenBank/DDBJ databases">
        <title>Genomic Encyclopedia of Type Strains, Phase IV (KMG-IV): sequencing the most valuable type-strain genomes for metagenomic binning, comparative biology and taxonomic classification.</title>
        <authorList>
            <person name="Goeker M."/>
        </authorList>
    </citation>
    <scope>NUCLEOTIDE SEQUENCE [LARGE SCALE GENOMIC DNA]</scope>
    <source>
        <strain evidence="4 5">DSM 23802</strain>
    </source>
</reference>
<dbReference type="Gene3D" id="3.40.640.10">
    <property type="entry name" value="Type I PLP-dependent aspartate aminotransferase-like (Major domain)"/>
    <property type="match status" value="1"/>
</dbReference>
<keyword evidence="5" id="KW-1185">Reference proteome</keyword>
<dbReference type="EMBL" id="SMAB01000005">
    <property type="protein sequence ID" value="TCS83372.1"/>
    <property type="molecule type" value="Genomic_DNA"/>
</dbReference>
<dbReference type="GO" id="GO:0000271">
    <property type="term" value="P:polysaccharide biosynthetic process"/>
    <property type="evidence" value="ECO:0007669"/>
    <property type="project" value="TreeGrafter"/>
</dbReference>
<dbReference type="GO" id="GO:0030170">
    <property type="term" value="F:pyridoxal phosphate binding"/>
    <property type="evidence" value="ECO:0007669"/>
    <property type="project" value="TreeGrafter"/>
</dbReference>
<dbReference type="Proteomes" id="UP000295788">
    <property type="component" value="Unassembled WGS sequence"/>
</dbReference>
<accession>A0A4R3KIX5</accession>
<protein>
    <submittedName>
        <fullName evidence="4">dTDP-4-amino-4,6-dideoxygalactose transaminase</fullName>
    </submittedName>
</protein>
<gene>
    <name evidence="4" type="ORF">EDD72_105114</name>
</gene>
<keyword evidence="2 3" id="KW-0663">Pyridoxal phosphate</keyword>
<feature type="modified residue" description="N6-(pyridoxal phosphate)lysine" evidence="2">
    <location>
        <position position="182"/>
    </location>
</feature>
<dbReference type="AlphaFoldDB" id="A0A4R3KIX5"/>
<dbReference type="PANTHER" id="PTHR30244:SF34">
    <property type="entry name" value="DTDP-4-AMINO-4,6-DIDEOXYGALACTOSE TRANSAMINASE"/>
    <property type="match status" value="1"/>
</dbReference>
<evidence type="ECO:0000256" key="3">
    <source>
        <dbReference type="RuleBase" id="RU004508"/>
    </source>
</evidence>
<evidence type="ECO:0000256" key="1">
    <source>
        <dbReference type="PIRSR" id="PIRSR000390-1"/>
    </source>
</evidence>
<dbReference type="InterPro" id="IPR015424">
    <property type="entry name" value="PyrdxlP-dep_Trfase"/>
</dbReference>
<dbReference type="PANTHER" id="PTHR30244">
    <property type="entry name" value="TRANSAMINASE"/>
    <property type="match status" value="1"/>
</dbReference>
<dbReference type="Gene3D" id="3.90.1150.10">
    <property type="entry name" value="Aspartate Aminotransferase, domain 1"/>
    <property type="match status" value="1"/>
</dbReference>
<dbReference type="Pfam" id="PF01041">
    <property type="entry name" value="DegT_DnrJ_EryC1"/>
    <property type="match status" value="1"/>
</dbReference>
<comment type="similarity">
    <text evidence="3">Belongs to the DegT/DnrJ/EryC1 family.</text>
</comment>
<organism evidence="4 5">
    <name type="scientific">Tepidibacillus fermentans</name>
    <dbReference type="NCBI Taxonomy" id="1281767"/>
    <lineage>
        <taxon>Bacteria</taxon>
        <taxon>Bacillati</taxon>
        <taxon>Bacillota</taxon>
        <taxon>Bacilli</taxon>
        <taxon>Bacillales</taxon>
        <taxon>Bacillaceae</taxon>
        <taxon>Tepidibacillus</taxon>
    </lineage>
</organism>
<comment type="caution">
    <text evidence="4">The sequence shown here is derived from an EMBL/GenBank/DDBJ whole genome shotgun (WGS) entry which is preliminary data.</text>
</comment>
<dbReference type="InterPro" id="IPR015421">
    <property type="entry name" value="PyrdxlP-dep_Trfase_major"/>
</dbReference>
<dbReference type="OrthoDB" id="9810913at2"/>
<dbReference type="CDD" id="cd00616">
    <property type="entry name" value="AHBA_syn"/>
    <property type="match status" value="1"/>
</dbReference>
<dbReference type="InterPro" id="IPR000653">
    <property type="entry name" value="DegT/StrS_aminotransferase"/>
</dbReference>
<dbReference type="GO" id="GO:0008483">
    <property type="term" value="F:transaminase activity"/>
    <property type="evidence" value="ECO:0007669"/>
    <property type="project" value="TreeGrafter"/>
</dbReference>
<feature type="active site" description="Proton acceptor" evidence="1">
    <location>
        <position position="182"/>
    </location>
</feature>
<name>A0A4R3KIX5_9BACI</name>